<proteinExistence type="predicted"/>
<dbReference type="EMBL" id="JBHRYF010000008">
    <property type="protein sequence ID" value="MFC3660689.1"/>
    <property type="molecule type" value="Genomic_DNA"/>
</dbReference>
<dbReference type="Proteomes" id="UP001595724">
    <property type="component" value="Unassembled WGS sequence"/>
</dbReference>
<dbReference type="SUPFAM" id="SSF47473">
    <property type="entry name" value="EF-hand"/>
    <property type="match status" value="1"/>
</dbReference>
<dbReference type="Gene3D" id="1.10.238.10">
    <property type="entry name" value="EF-hand"/>
    <property type="match status" value="1"/>
</dbReference>
<keyword evidence="4" id="KW-0808">Transferase</keyword>
<dbReference type="InterPro" id="IPR011992">
    <property type="entry name" value="EF-hand-dom_pair"/>
</dbReference>
<evidence type="ECO:0000259" key="3">
    <source>
        <dbReference type="PROSITE" id="PS50222"/>
    </source>
</evidence>
<feature type="chain" id="PRO_5045612983" evidence="2">
    <location>
        <begin position="38"/>
        <end position="128"/>
    </location>
</feature>
<evidence type="ECO:0000256" key="2">
    <source>
        <dbReference type="SAM" id="SignalP"/>
    </source>
</evidence>
<feature type="region of interest" description="Disordered" evidence="1">
    <location>
        <begin position="78"/>
        <end position="97"/>
    </location>
</feature>
<evidence type="ECO:0000313" key="4">
    <source>
        <dbReference type="EMBL" id="MFC3660689.1"/>
    </source>
</evidence>
<keyword evidence="2" id="KW-0732">Signal</keyword>
<feature type="domain" description="EF-hand" evidence="3">
    <location>
        <begin position="37"/>
        <end position="72"/>
    </location>
</feature>
<accession>A0ABV7UVJ6</accession>
<protein>
    <submittedName>
        <fullName evidence="4">Calcium-dependent protein kinase 21</fullName>
    </submittedName>
</protein>
<dbReference type="Pfam" id="PF13202">
    <property type="entry name" value="EF-hand_5"/>
    <property type="match status" value="3"/>
</dbReference>
<keyword evidence="4" id="KW-0418">Kinase</keyword>
<comment type="caution">
    <text evidence="4">The sequence shown here is derived from an EMBL/GenBank/DDBJ whole genome shotgun (WGS) entry which is preliminary data.</text>
</comment>
<dbReference type="InterPro" id="IPR018247">
    <property type="entry name" value="EF_Hand_1_Ca_BS"/>
</dbReference>
<sequence>MALVGAAPATAASAYNALVRILAAFVLSSLVPLAAHAQVDATGDYLSRMDGDGNGRVSLTEYQDWMSYAFDAMDRDRDGTLTPGELPGGKGKPVTRHGYRARIAETFNKQDVNRDGSLSARELAAPPQ</sequence>
<evidence type="ECO:0000256" key="1">
    <source>
        <dbReference type="SAM" id="MobiDB-lite"/>
    </source>
</evidence>
<dbReference type="RefSeq" id="WP_386710571.1">
    <property type="nucleotide sequence ID" value="NZ_JBHRYF010000008.1"/>
</dbReference>
<organism evidence="4 5">
    <name type="scientific">Luteimonas notoginsengisoli</name>
    <dbReference type="NCBI Taxonomy" id="1578200"/>
    <lineage>
        <taxon>Bacteria</taxon>
        <taxon>Pseudomonadati</taxon>
        <taxon>Pseudomonadota</taxon>
        <taxon>Gammaproteobacteria</taxon>
        <taxon>Lysobacterales</taxon>
        <taxon>Lysobacteraceae</taxon>
        <taxon>Luteimonas</taxon>
    </lineage>
</organism>
<dbReference type="InterPro" id="IPR002048">
    <property type="entry name" value="EF_hand_dom"/>
</dbReference>
<dbReference type="GO" id="GO:0016301">
    <property type="term" value="F:kinase activity"/>
    <property type="evidence" value="ECO:0007669"/>
    <property type="project" value="UniProtKB-KW"/>
</dbReference>
<dbReference type="PROSITE" id="PS00018">
    <property type="entry name" value="EF_HAND_1"/>
    <property type="match status" value="2"/>
</dbReference>
<evidence type="ECO:0000313" key="5">
    <source>
        <dbReference type="Proteomes" id="UP001595724"/>
    </source>
</evidence>
<reference evidence="5" key="1">
    <citation type="journal article" date="2019" name="Int. J. Syst. Evol. Microbiol.">
        <title>The Global Catalogue of Microorganisms (GCM) 10K type strain sequencing project: providing services to taxonomists for standard genome sequencing and annotation.</title>
        <authorList>
            <consortium name="The Broad Institute Genomics Platform"/>
            <consortium name="The Broad Institute Genome Sequencing Center for Infectious Disease"/>
            <person name="Wu L."/>
            <person name="Ma J."/>
        </authorList>
    </citation>
    <scope>NUCLEOTIDE SEQUENCE [LARGE SCALE GENOMIC DNA]</scope>
    <source>
        <strain evidence="5">KCTC 42211</strain>
    </source>
</reference>
<dbReference type="PROSITE" id="PS50222">
    <property type="entry name" value="EF_HAND_2"/>
    <property type="match status" value="1"/>
</dbReference>
<keyword evidence="5" id="KW-1185">Reference proteome</keyword>
<gene>
    <name evidence="4" type="ORF">ACFOM9_11480</name>
</gene>
<name>A0ABV7UVJ6_9GAMM</name>
<feature type="signal peptide" evidence="2">
    <location>
        <begin position="1"/>
        <end position="37"/>
    </location>
</feature>